<dbReference type="GO" id="GO:0006749">
    <property type="term" value="P:glutathione metabolic process"/>
    <property type="evidence" value="ECO:0007669"/>
    <property type="project" value="InterPro"/>
</dbReference>
<dbReference type="InterPro" id="IPR036866">
    <property type="entry name" value="RibonucZ/Hydroxyglut_hydro"/>
</dbReference>
<dbReference type="Gene3D" id="3.60.15.10">
    <property type="entry name" value="Ribonuclease Z/Hydroxyacylglutathione hydrolase-like"/>
    <property type="match status" value="1"/>
</dbReference>
<dbReference type="Proteomes" id="UP000245380">
    <property type="component" value="Unassembled WGS sequence"/>
</dbReference>
<dbReference type="SMART" id="SM00450">
    <property type="entry name" value="RHOD"/>
    <property type="match status" value="1"/>
</dbReference>
<dbReference type="Gene3D" id="3.40.250.10">
    <property type="entry name" value="Rhodanese-like domain"/>
    <property type="match status" value="1"/>
</dbReference>
<dbReference type="InterPro" id="IPR036873">
    <property type="entry name" value="Rhodanese-like_dom_sf"/>
</dbReference>
<dbReference type="Pfam" id="PF00753">
    <property type="entry name" value="Lactamase_B"/>
    <property type="match status" value="1"/>
</dbReference>
<dbReference type="SUPFAM" id="SSF52821">
    <property type="entry name" value="Rhodanese/Cell cycle control phosphatase"/>
    <property type="match status" value="1"/>
</dbReference>
<gene>
    <name evidence="2" type="ORF">BM613_05285</name>
</gene>
<evidence type="ECO:0000313" key="2">
    <source>
        <dbReference type="EMBL" id="PWI58080.1"/>
    </source>
</evidence>
<dbReference type="Pfam" id="PF00581">
    <property type="entry name" value="Rhodanese"/>
    <property type="match status" value="1"/>
</dbReference>
<protein>
    <recommendedName>
        <fullName evidence="1">Rhodanese domain-containing protein</fullName>
    </recommendedName>
</protein>
<name>A0A2U3D9W7_SULT2</name>
<organism evidence="2 3">
    <name type="scientific">Sulfoacidibacillus thermotolerans</name>
    <name type="common">Acidibacillus sulfuroxidans</name>
    <dbReference type="NCBI Taxonomy" id="1765684"/>
    <lineage>
        <taxon>Bacteria</taxon>
        <taxon>Bacillati</taxon>
        <taxon>Bacillota</taxon>
        <taxon>Bacilli</taxon>
        <taxon>Bacillales</taxon>
        <taxon>Alicyclobacillaceae</taxon>
        <taxon>Sulfoacidibacillus</taxon>
    </lineage>
</organism>
<dbReference type="OrthoDB" id="9784009at2"/>
<dbReference type="InterPro" id="IPR044528">
    <property type="entry name" value="POD-like_MBL-fold"/>
</dbReference>
<dbReference type="PROSITE" id="PS50206">
    <property type="entry name" value="RHODANESE_3"/>
    <property type="match status" value="1"/>
</dbReference>
<dbReference type="PANTHER" id="PTHR43084:SF7">
    <property type="entry name" value="BETA-LACTAMASE DOMAIN PROTEIN"/>
    <property type="match status" value="1"/>
</dbReference>
<dbReference type="PANTHER" id="PTHR43084">
    <property type="entry name" value="PERSULFIDE DIOXYGENASE ETHE1"/>
    <property type="match status" value="1"/>
</dbReference>
<dbReference type="AlphaFoldDB" id="A0A2U3D9W7"/>
<dbReference type="InterPro" id="IPR001763">
    <property type="entry name" value="Rhodanese-like_dom"/>
</dbReference>
<dbReference type="InterPro" id="IPR001279">
    <property type="entry name" value="Metallo-B-lactamas"/>
</dbReference>
<dbReference type="GO" id="GO:0050313">
    <property type="term" value="F:sulfur dioxygenase activity"/>
    <property type="evidence" value="ECO:0007669"/>
    <property type="project" value="InterPro"/>
</dbReference>
<dbReference type="EMBL" id="MPDK01000006">
    <property type="protein sequence ID" value="PWI58080.1"/>
    <property type="molecule type" value="Genomic_DNA"/>
</dbReference>
<dbReference type="SMART" id="SM00849">
    <property type="entry name" value="Lactamase_B"/>
    <property type="match status" value="1"/>
</dbReference>
<feature type="domain" description="Rhodanese" evidence="1">
    <location>
        <begin position="16"/>
        <end position="109"/>
    </location>
</feature>
<dbReference type="CDD" id="cd07724">
    <property type="entry name" value="POD-like_MBL-fold"/>
    <property type="match status" value="1"/>
</dbReference>
<keyword evidence="3" id="KW-1185">Reference proteome</keyword>
<proteinExistence type="predicted"/>
<accession>A0A2U3D9W7</accession>
<evidence type="ECO:0000313" key="3">
    <source>
        <dbReference type="Proteomes" id="UP000245380"/>
    </source>
</evidence>
<reference evidence="2 3" key="1">
    <citation type="submission" date="2016-11" db="EMBL/GenBank/DDBJ databases">
        <title>Comparative genomics of Acidibacillus ferroxidans species.</title>
        <authorList>
            <person name="Oliveira G."/>
            <person name="Nunes G."/>
            <person name="Oliveira R."/>
            <person name="Araujo F."/>
            <person name="Salim A."/>
            <person name="Scholte L."/>
            <person name="Morais D."/>
            <person name="Nancucheo I."/>
            <person name="Johnson D.B."/>
            <person name="Grail B."/>
            <person name="Bittencourt J."/>
            <person name="Valadares R."/>
        </authorList>
    </citation>
    <scope>NUCLEOTIDE SEQUENCE [LARGE SCALE GENOMIC DNA]</scope>
    <source>
        <strain evidence="2 3">Y002</strain>
    </source>
</reference>
<evidence type="ECO:0000259" key="1">
    <source>
        <dbReference type="PROSITE" id="PS50206"/>
    </source>
</evidence>
<dbReference type="InterPro" id="IPR051682">
    <property type="entry name" value="Mito_Persulfide_Diox"/>
</dbReference>
<dbReference type="SUPFAM" id="SSF56281">
    <property type="entry name" value="Metallo-hydrolase/oxidoreductase"/>
    <property type="match status" value="1"/>
</dbReference>
<dbReference type="GO" id="GO:0070813">
    <property type="term" value="P:hydrogen sulfide metabolic process"/>
    <property type="evidence" value="ECO:0007669"/>
    <property type="project" value="TreeGrafter"/>
</dbReference>
<comment type="caution">
    <text evidence="2">The sequence shown here is derived from an EMBL/GenBank/DDBJ whole genome shotgun (WGS) entry which is preliminary data.</text>
</comment>
<sequence length="375" mass="40712">MLSFITVEELNRRIQSPGGVFILDVRSASDYLEWHIEDYGVESVNIAGSILQKGIPEGQLPKNREIVVVCAKGKSAQEVTHFLKGKGYAVVYLQGGMEAWSEFYRKVQVTSSAALEMLQVIRPAKGCLSYFLYSQGEALVVDPARHIEEYLELAKAKGVQIRHILDTHLHADHISGGHALSVRTGGKYWIAASEMQGGEIPFEALTDGLVLKFGESSLEVLAIPTPGHTPGSTSFLVNGKFLLSGDTVFVSGLGRPDLGGKAREWAKMLYETVIQRINKLSDDVIVLPAHYSDFREVSKAGYIGATLGELRATNELVRGGEESVFTEAVAGQTGAATPPNYETIVKINRGEVSVGDEEATELEIGPNRCAVKHLA</sequence>